<organism evidence="2 3">
    <name type="scientific">Vairimorpha necatrix</name>
    <dbReference type="NCBI Taxonomy" id="6039"/>
    <lineage>
        <taxon>Eukaryota</taxon>
        <taxon>Fungi</taxon>
        <taxon>Fungi incertae sedis</taxon>
        <taxon>Microsporidia</taxon>
        <taxon>Nosematidae</taxon>
        <taxon>Vairimorpha</taxon>
    </lineage>
</organism>
<accession>A0AAX4JAF3</accession>
<dbReference type="AlphaFoldDB" id="A0AAX4JAF3"/>
<reference evidence="2" key="1">
    <citation type="journal article" date="2024" name="BMC Genomics">
        <title>Functional annotation of a divergent genome using sequence and structure-based similarity.</title>
        <authorList>
            <person name="Svedberg D."/>
            <person name="Winiger R.R."/>
            <person name="Berg A."/>
            <person name="Sharma H."/>
            <person name="Tellgren-Roth C."/>
            <person name="Debrunner-Vossbrinck B.A."/>
            <person name="Vossbrinck C.R."/>
            <person name="Barandun J."/>
        </authorList>
    </citation>
    <scope>NUCLEOTIDE SEQUENCE</scope>
    <source>
        <strain evidence="2">Illinois isolate</strain>
    </source>
</reference>
<dbReference type="GeneID" id="90540783"/>
<proteinExistence type="predicted"/>
<feature type="compositionally biased region" description="Basic and acidic residues" evidence="1">
    <location>
        <begin position="145"/>
        <end position="157"/>
    </location>
</feature>
<dbReference type="EMBL" id="CP142728">
    <property type="protein sequence ID" value="WUR02974.1"/>
    <property type="molecule type" value="Genomic_DNA"/>
</dbReference>
<gene>
    <name evidence="2" type="ORF">VNE69_03187</name>
</gene>
<evidence type="ECO:0000313" key="3">
    <source>
        <dbReference type="Proteomes" id="UP001334084"/>
    </source>
</evidence>
<dbReference type="KEGG" id="vnx:VNE69_03187"/>
<evidence type="ECO:0000313" key="2">
    <source>
        <dbReference type="EMBL" id="WUR02974.1"/>
    </source>
</evidence>
<name>A0AAX4JAF3_9MICR</name>
<feature type="region of interest" description="Disordered" evidence="1">
    <location>
        <begin position="145"/>
        <end position="164"/>
    </location>
</feature>
<sequence length="520" mass="62308">MFLILFNYLHLKASHTQKEKEDKTLFLQDSSENVKDTIFEEFLSNNEDFQFDFKPFVPSETLKKSPVQGCKILKNLELKNEKSTKIPMSQSFYKFYSVKNQYNDKTNVIDLSIKSRIPMYDYNSLKNKSKQKDQNLIKNELEVKATKNNQHDSKTKMSDTSGNQTENSTIECLISKYFEKKDNTQKNKYENPYWLFFFEEDFFKEMLISEHSSYIENLKSSYVTLKGLIKTITERLVLYKTKNELKLYKIKIIDQNLNSIMDFYRKCIRQLYFTIWNMSLFDELQNQQDLIQSLIKLESQKYIFSDYIKKSLMSFDDKIILDSKLGELQIKTKEFNAIFENEFTFIFNISKIFRQKIIEFDSSCNFYSNRIKIFEYIYALSYLESHFNEMKSKFKIVSRPQLPEIDMVFMFSLEYFLDFENRDILEYWIRISKLIFAIKKESNLIFFQYSTSLTAQTMEVIRILMKSRKNKSKIHNLICDGMFIPFIQELIIKLDVPFLDDIETILNDSIQRYICSKTNH</sequence>
<keyword evidence="3" id="KW-1185">Reference proteome</keyword>
<protein>
    <submittedName>
        <fullName evidence="2">Uncharacterized protein</fullName>
    </submittedName>
</protein>
<dbReference type="RefSeq" id="XP_065329119.1">
    <property type="nucleotide sequence ID" value="XM_065473047.1"/>
</dbReference>
<evidence type="ECO:0000256" key="1">
    <source>
        <dbReference type="SAM" id="MobiDB-lite"/>
    </source>
</evidence>
<dbReference type="Proteomes" id="UP001334084">
    <property type="component" value="Chromosome 3"/>
</dbReference>